<evidence type="ECO:0000313" key="1">
    <source>
        <dbReference type="Proteomes" id="UP000887576"/>
    </source>
</evidence>
<protein>
    <submittedName>
        <fullName evidence="2">G-protein coupled receptors family 3 profile domain-containing protein</fullName>
    </submittedName>
</protein>
<proteinExistence type="predicted"/>
<reference evidence="2" key="1">
    <citation type="submission" date="2022-11" db="UniProtKB">
        <authorList>
            <consortium name="WormBaseParasite"/>
        </authorList>
    </citation>
    <scope>IDENTIFICATION</scope>
</reference>
<accession>A0AC34QSB2</accession>
<organism evidence="1 2">
    <name type="scientific">Panagrolaimus sp. JU765</name>
    <dbReference type="NCBI Taxonomy" id="591449"/>
    <lineage>
        <taxon>Eukaryota</taxon>
        <taxon>Metazoa</taxon>
        <taxon>Ecdysozoa</taxon>
        <taxon>Nematoda</taxon>
        <taxon>Chromadorea</taxon>
        <taxon>Rhabditida</taxon>
        <taxon>Tylenchina</taxon>
        <taxon>Panagrolaimomorpha</taxon>
        <taxon>Panagrolaimoidea</taxon>
        <taxon>Panagrolaimidae</taxon>
        <taxon>Panagrolaimus</taxon>
    </lineage>
</organism>
<evidence type="ECO:0000313" key="2">
    <source>
        <dbReference type="WBParaSite" id="JU765_v2.g18825.t1"/>
    </source>
</evidence>
<name>A0AC34QSB2_9BILA</name>
<dbReference type="WBParaSite" id="JU765_v2.g18825.t1">
    <property type="protein sequence ID" value="JU765_v2.g18825.t1"/>
    <property type="gene ID" value="JU765_v2.g18825"/>
</dbReference>
<dbReference type="Proteomes" id="UP000887576">
    <property type="component" value="Unplaced"/>
</dbReference>
<sequence>MNTHYFLKITILLIFIDLICCANTRQRSRSTTENPNISSFLKLSGVPETFDELLKELEHTEFCNRTLSGKVINKLINDSFAAGKYSADVVFVLKVISEVTHIATARENPLNVTEMENSPITPPPIKPKEAIFGLQLICQENHPLHVSSHKHHLHPDAIWTPIAVYFVPIKKSYLMVRLPVIELDLCPMSPCQQSKCSWTIHGRAKVWGRSCCGKTNDNFCRDDRNILRQIILIISCFLAALSLAMIGFVWKARRGQQQESRGWALMELFFVGAAILYMIPTLDFVESGNYTCVINVWMREIGFTLFYGSIVLKIYRNLQEYRVRKAHHVIVREQDMLKYLSFLMTLTVLGLLAWTIGAFKNYLLFTSDWPQCPKESYFILWFVYELTFLLYGMRLCYKARSSHWTERNQFTVTVVVEAIILVVVTIIRYAFKDTGSRDFLLCVTAIQIITSITFNIIIIILPKYYTVTIQIITSITFNIIIIILPKYYTIGGDSNRRTLTMSGASNSGRAHPSLAKLRDNLINGTIDFAEIPIIDMNPEDIRAELKRVYTQLRMYKVKSLYQDNPHVSKRKAGKKQSDKTAKNRRISIPPTSSSPKIRRVDEEEEKSDLTVESAPHNVYLSTNKIQLDSVDQSVRV</sequence>